<dbReference type="PROSITE" id="PS51186">
    <property type="entry name" value="GNAT"/>
    <property type="match status" value="1"/>
</dbReference>
<dbReference type="AlphaFoldDB" id="A0AAU9DGG6"/>
<dbReference type="EMBL" id="AP027059">
    <property type="protein sequence ID" value="BDU51353.1"/>
    <property type="molecule type" value="Genomic_DNA"/>
</dbReference>
<sequence length="157" mass="18347">MEKKCGKVEKEIKFVEIFPEQREKIVQIKEIEEKSFGKGAIDEWVLMPIVRYGKIFGLESCGKVIGVLELMQKWGNNEAYIFSLAILDEFKGKGYGNYLLKNTIEELKKYKINKLSLTVSEKNIIAINLYKKFGFKEIKMLKDEYGIGIDRIYMRKD</sequence>
<evidence type="ECO:0000259" key="3">
    <source>
        <dbReference type="PROSITE" id="PS51186"/>
    </source>
</evidence>
<keyword evidence="1" id="KW-0808">Transferase</keyword>
<dbReference type="PANTHER" id="PTHR43420:SF12">
    <property type="entry name" value="N-ACETYLTRANSFERASE DOMAIN-CONTAINING PROTEIN"/>
    <property type="match status" value="1"/>
</dbReference>
<feature type="domain" description="N-acetyltransferase" evidence="3">
    <location>
        <begin position="15"/>
        <end position="157"/>
    </location>
</feature>
<dbReference type="InterPro" id="IPR050680">
    <property type="entry name" value="YpeA/RimI_acetyltransf"/>
</dbReference>
<dbReference type="GO" id="GO:0016747">
    <property type="term" value="F:acyltransferase activity, transferring groups other than amino-acyl groups"/>
    <property type="evidence" value="ECO:0007669"/>
    <property type="project" value="InterPro"/>
</dbReference>
<dbReference type="InterPro" id="IPR000182">
    <property type="entry name" value="GNAT_dom"/>
</dbReference>
<keyword evidence="5" id="KW-1185">Reference proteome</keyword>
<accession>A0AAU9DGG6</accession>
<keyword evidence="2" id="KW-0012">Acyltransferase</keyword>
<dbReference type="Proteomes" id="UP001321582">
    <property type="component" value="Chromosome"/>
</dbReference>
<evidence type="ECO:0000256" key="1">
    <source>
        <dbReference type="ARBA" id="ARBA00022679"/>
    </source>
</evidence>
<evidence type="ECO:0000313" key="5">
    <source>
        <dbReference type="Proteomes" id="UP001321582"/>
    </source>
</evidence>
<dbReference type="Pfam" id="PF00583">
    <property type="entry name" value="Acetyltransf_1"/>
    <property type="match status" value="1"/>
</dbReference>
<evidence type="ECO:0000256" key="2">
    <source>
        <dbReference type="ARBA" id="ARBA00023315"/>
    </source>
</evidence>
<dbReference type="CDD" id="cd04301">
    <property type="entry name" value="NAT_SF"/>
    <property type="match status" value="1"/>
</dbReference>
<dbReference type="PANTHER" id="PTHR43420">
    <property type="entry name" value="ACETYLTRANSFERASE"/>
    <property type="match status" value="1"/>
</dbReference>
<proteinExistence type="predicted"/>
<name>A0AAU9DGG6_9FUSO</name>
<dbReference type="SUPFAM" id="SSF55729">
    <property type="entry name" value="Acyl-CoA N-acyltransferases (Nat)"/>
    <property type="match status" value="1"/>
</dbReference>
<evidence type="ECO:0000313" key="4">
    <source>
        <dbReference type="EMBL" id="BDU51353.1"/>
    </source>
</evidence>
<dbReference type="Gene3D" id="3.40.630.30">
    <property type="match status" value="1"/>
</dbReference>
<organism evidence="4 5">
    <name type="scientific">Haliovirga abyssi</name>
    <dbReference type="NCBI Taxonomy" id="2996794"/>
    <lineage>
        <taxon>Bacteria</taxon>
        <taxon>Fusobacteriati</taxon>
        <taxon>Fusobacteriota</taxon>
        <taxon>Fusobacteriia</taxon>
        <taxon>Fusobacteriales</taxon>
        <taxon>Haliovirgaceae</taxon>
        <taxon>Haliovirga</taxon>
    </lineage>
</organism>
<reference evidence="4 5" key="1">
    <citation type="submission" date="2022-11" db="EMBL/GenBank/DDBJ databases">
        <title>Haliovirga abyssi gen. nov., sp. nov., a mesophilic fermentative bacterium isolated from the Iheya North hydrothermal field and the proposal of Haliovirgaceae fam. nov.</title>
        <authorList>
            <person name="Miyazaki U."/>
            <person name="Tame A."/>
            <person name="Miyazaki J."/>
            <person name="Takai K."/>
            <person name="Sawayama S."/>
            <person name="Kitajima M."/>
            <person name="Okamoto A."/>
            <person name="Nakagawa S."/>
        </authorList>
    </citation>
    <scope>NUCLEOTIDE SEQUENCE [LARGE SCALE GENOMIC DNA]</scope>
    <source>
        <strain evidence="4 5">IC12</strain>
    </source>
</reference>
<dbReference type="KEGG" id="haby:HLVA_19220"/>
<protein>
    <submittedName>
        <fullName evidence="4">N-acetyltransferase</fullName>
    </submittedName>
</protein>
<dbReference type="RefSeq" id="WP_307904240.1">
    <property type="nucleotide sequence ID" value="NZ_AP027059.1"/>
</dbReference>
<dbReference type="InterPro" id="IPR016181">
    <property type="entry name" value="Acyl_CoA_acyltransferase"/>
</dbReference>
<gene>
    <name evidence="4" type="ORF">HLVA_19220</name>
</gene>